<dbReference type="GO" id="GO:0003677">
    <property type="term" value="F:DNA binding"/>
    <property type="evidence" value="ECO:0007669"/>
    <property type="project" value="UniProtKB-KW"/>
</dbReference>
<dbReference type="AlphaFoldDB" id="A0A7L4YSC3"/>
<dbReference type="RefSeq" id="WP_159547086.1">
    <property type="nucleotide sequence ID" value="NZ_CP047156.1"/>
</dbReference>
<evidence type="ECO:0000313" key="1">
    <source>
        <dbReference type="EMBL" id="QHC01962.1"/>
    </source>
</evidence>
<dbReference type="Proteomes" id="UP000463857">
    <property type="component" value="Chromosome"/>
</dbReference>
<dbReference type="CDD" id="cd04488">
    <property type="entry name" value="RecG_wedge_OBF"/>
    <property type="match status" value="1"/>
</dbReference>
<gene>
    <name evidence="1" type="ORF">EK0264_17890</name>
</gene>
<accession>A0A7L4YSC3</accession>
<dbReference type="InParanoid" id="A0A7L4YSC3"/>
<dbReference type="PIRSF" id="PIRSF006910">
    <property type="entry name" value="NA_bind_Rv2694c_prd"/>
    <property type="match status" value="1"/>
</dbReference>
<dbReference type="Gene3D" id="2.40.50.140">
    <property type="entry name" value="Nucleic acid-binding proteins"/>
    <property type="match status" value="1"/>
</dbReference>
<protein>
    <submittedName>
        <fullName evidence="1">DNA-binding protein</fullName>
    </submittedName>
</protein>
<evidence type="ECO:0000313" key="2">
    <source>
        <dbReference type="Proteomes" id="UP000463857"/>
    </source>
</evidence>
<sequence>MTEVQSKGFLSRLVHRITTDADDLDAEELENVSAQTGTCKCSNLATGEEVVVSGRLRSVLYTPSERAPALTAELFDGSGSLRLVWLGQRRIPGIEPGRSITVRGRIAKREGEPAVYNPWYELTSG</sequence>
<keyword evidence="2" id="KW-1185">Reference proteome</keyword>
<dbReference type="KEGG" id="eke:EK0264_17890"/>
<dbReference type="InterPro" id="IPR016499">
    <property type="entry name" value="NucleicA-bd_Rv2694c_prd"/>
</dbReference>
<keyword evidence="1" id="KW-0238">DNA-binding</keyword>
<proteinExistence type="predicted"/>
<dbReference type="OrthoDB" id="3268233at2"/>
<name>A0A7L4YSC3_9ACTN</name>
<dbReference type="InterPro" id="IPR012340">
    <property type="entry name" value="NA-bd_OB-fold"/>
</dbReference>
<organism evidence="1 2">
    <name type="scientific">Epidermidibacterium keratini</name>
    <dbReference type="NCBI Taxonomy" id="1891644"/>
    <lineage>
        <taxon>Bacteria</taxon>
        <taxon>Bacillati</taxon>
        <taxon>Actinomycetota</taxon>
        <taxon>Actinomycetes</taxon>
        <taxon>Sporichthyales</taxon>
        <taxon>Sporichthyaceae</taxon>
        <taxon>Epidermidibacterium</taxon>
    </lineage>
</organism>
<dbReference type="EMBL" id="CP047156">
    <property type="protein sequence ID" value="QHC01962.1"/>
    <property type="molecule type" value="Genomic_DNA"/>
</dbReference>
<reference evidence="1 2" key="1">
    <citation type="journal article" date="2018" name="Int. J. Syst. Evol. Microbiol.">
        <title>Epidermidibacterium keratini gen. nov., sp. nov., a member of the family Sporichthyaceae, isolated from keratin epidermis.</title>
        <authorList>
            <person name="Lee D.G."/>
            <person name="Trujillo M.E."/>
            <person name="Kang S."/>
            <person name="Nam J.J."/>
            <person name="Kim Y.J."/>
        </authorList>
    </citation>
    <scope>NUCLEOTIDE SEQUENCE [LARGE SCALE GENOMIC DNA]</scope>
    <source>
        <strain evidence="1 2">EPI-7</strain>
    </source>
</reference>